<evidence type="ECO:0000313" key="12">
    <source>
        <dbReference type="Proteomes" id="UP000559027"/>
    </source>
</evidence>
<name>A0A8H5LKQ2_9AGAR</name>
<dbReference type="AlphaFoldDB" id="A0A8H5LKQ2"/>
<organism evidence="11 12">
    <name type="scientific">Leucocoprinus leucothites</name>
    <dbReference type="NCBI Taxonomy" id="201217"/>
    <lineage>
        <taxon>Eukaryota</taxon>
        <taxon>Fungi</taxon>
        <taxon>Dikarya</taxon>
        <taxon>Basidiomycota</taxon>
        <taxon>Agaricomycotina</taxon>
        <taxon>Agaricomycetes</taxon>
        <taxon>Agaricomycetidae</taxon>
        <taxon>Agaricales</taxon>
        <taxon>Agaricineae</taxon>
        <taxon>Agaricaceae</taxon>
        <taxon>Leucocoprinus</taxon>
    </lineage>
</organism>
<evidence type="ECO:0000256" key="10">
    <source>
        <dbReference type="ARBA" id="ARBA00049248"/>
    </source>
</evidence>
<comment type="cofactor">
    <cofactor evidence="1">
        <name>FAD</name>
        <dbReference type="ChEBI" id="CHEBI:57692"/>
    </cofactor>
</comment>
<dbReference type="InterPro" id="IPR025700">
    <property type="entry name" value="Lys/Orn_oxygenase"/>
</dbReference>
<reference evidence="11 12" key="1">
    <citation type="journal article" date="2020" name="ISME J.">
        <title>Uncovering the hidden diversity of litter-decomposition mechanisms in mushroom-forming fungi.</title>
        <authorList>
            <person name="Floudas D."/>
            <person name="Bentzer J."/>
            <person name="Ahren D."/>
            <person name="Johansson T."/>
            <person name="Persson P."/>
            <person name="Tunlid A."/>
        </authorList>
    </citation>
    <scope>NUCLEOTIDE SEQUENCE [LARGE SCALE GENOMIC DNA]</scope>
    <source>
        <strain evidence="11 12">CBS 146.42</strain>
    </source>
</reference>
<dbReference type="SUPFAM" id="SSF51905">
    <property type="entry name" value="FAD/NAD(P)-binding domain"/>
    <property type="match status" value="2"/>
</dbReference>
<comment type="catalytic activity">
    <reaction evidence="10">
        <text>L-ornithine + NADH + O2 = N(5)-hydroxy-L-ornithine + NAD(+) + H2O</text>
        <dbReference type="Rhea" id="RHEA:41512"/>
        <dbReference type="ChEBI" id="CHEBI:15377"/>
        <dbReference type="ChEBI" id="CHEBI:15379"/>
        <dbReference type="ChEBI" id="CHEBI:46911"/>
        <dbReference type="ChEBI" id="CHEBI:57540"/>
        <dbReference type="ChEBI" id="CHEBI:57945"/>
        <dbReference type="ChEBI" id="CHEBI:78275"/>
        <dbReference type="EC" id="1.14.13.196"/>
    </reaction>
</comment>
<keyword evidence="7" id="KW-0521">NADP</keyword>
<evidence type="ECO:0000256" key="2">
    <source>
        <dbReference type="ARBA" id="ARBA00004924"/>
    </source>
</evidence>
<comment type="catalytic activity">
    <reaction evidence="9">
        <text>L-ornithine + NADPH + O2 = N(5)-hydroxy-L-ornithine + NADP(+) + H2O</text>
        <dbReference type="Rhea" id="RHEA:41508"/>
        <dbReference type="ChEBI" id="CHEBI:15377"/>
        <dbReference type="ChEBI" id="CHEBI:15379"/>
        <dbReference type="ChEBI" id="CHEBI:46911"/>
        <dbReference type="ChEBI" id="CHEBI:57783"/>
        <dbReference type="ChEBI" id="CHEBI:58349"/>
        <dbReference type="ChEBI" id="CHEBI:78275"/>
        <dbReference type="EC" id="1.14.13.196"/>
    </reaction>
</comment>
<proteinExistence type="inferred from homology"/>
<dbReference type="EC" id="1.14.13.196" evidence="4"/>
<dbReference type="InterPro" id="IPR050346">
    <property type="entry name" value="FMO-like"/>
</dbReference>
<evidence type="ECO:0000313" key="11">
    <source>
        <dbReference type="EMBL" id="KAF5360714.1"/>
    </source>
</evidence>
<evidence type="ECO:0000256" key="9">
    <source>
        <dbReference type="ARBA" id="ARBA00047598"/>
    </source>
</evidence>
<dbReference type="OrthoDB" id="2915840at2759"/>
<accession>A0A8H5LKQ2</accession>
<gene>
    <name evidence="11" type="ORF">D9756_004475</name>
</gene>
<dbReference type="Proteomes" id="UP000559027">
    <property type="component" value="Unassembled WGS sequence"/>
</dbReference>
<protein>
    <recommendedName>
        <fullName evidence="4">L-ornithine N(5)-monooxygenase [NAD(P)H]</fullName>
        <ecNumber evidence="4">1.14.13.196</ecNumber>
    </recommendedName>
</protein>
<dbReference type="InterPro" id="IPR036188">
    <property type="entry name" value="FAD/NAD-bd_sf"/>
</dbReference>
<evidence type="ECO:0000256" key="3">
    <source>
        <dbReference type="ARBA" id="ARBA00007588"/>
    </source>
</evidence>
<comment type="similarity">
    <text evidence="3">Belongs to the lysine N(6)-hydroxylase/L-ornithine N(5)-oxygenase family.</text>
</comment>
<keyword evidence="12" id="KW-1185">Reference proteome</keyword>
<evidence type="ECO:0000256" key="4">
    <source>
        <dbReference type="ARBA" id="ARBA00012881"/>
    </source>
</evidence>
<keyword evidence="6" id="KW-0274">FAD</keyword>
<comment type="pathway">
    <text evidence="2">Siderophore biosynthesis.</text>
</comment>
<evidence type="ECO:0000256" key="1">
    <source>
        <dbReference type="ARBA" id="ARBA00001974"/>
    </source>
</evidence>
<dbReference type="GO" id="GO:0016491">
    <property type="term" value="F:oxidoreductase activity"/>
    <property type="evidence" value="ECO:0007669"/>
    <property type="project" value="UniProtKB-KW"/>
</dbReference>
<sequence>MVARNKAQAPTGSIGIIGAGAAGLINAHVLLQDGFTDIHVITRDATVGGVWARERVYPGLRINNVHGEYRFSAMVMPPPSETAVTGGRLSGLDLCNYMEKYYDNFLKGKVTLCFNTEVLDISRQEDDGKWLVRTENTRTHAKNNPQFSRIILATGGCSEPQIPDYLSPAAAAKCQYRGIVTHSSQFGANVDRISKSVKAQAGEEGSVVVIGGGKSAQDVCVRLVQEGIKCCNIFETTDSFLAASTPLPDFIRRSRFLSILSPHIHLRTRLERFLHGTTLGGKITRFLWAKIQESSLDAFKLPSDSPLRRTHSLFWGVRTNDVGAARPDSYHTLANSKQIEVIAPARAIGFSPDKRSILLNDGRSVVASAVVLATGYCSSWSKIFSDKTAEELGINKHAPTIKMSHCWDYPSLHGAPQVHPDSKKWVTSIHRGIVPAKNILRRNFAIAGSLFTANVGYTNEVVAHWISSYFLGDAMRLPTDVESATAEGERGAAWMKTRYPEMDSWVNVSYMGSLDFWNWPQAVDDLLEDMGLPIHRSGGSWFTWPFKIIDLREIASLGDERRVKRLETAS</sequence>
<dbReference type="Pfam" id="PF13450">
    <property type="entry name" value="NAD_binding_8"/>
    <property type="match status" value="1"/>
</dbReference>
<evidence type="ECO:0000256" key="8">
    <source>
        <dbReference type="ARBA" id="ARBA00023002"/>
    </source>
</evidence>
<keyword evidence="5" id="KW-0285">Flavoprotein</keyword>
<evidence type="ECO:0000256" key="7">
    <source>
        <dbReference type="ARBA" id="ARBA00022857"/>
    </source>
</evidence>
<dbReference type="Pfam" id="PF13434">
    <property type="entry name" value="Lys_Orn_oxgnase"/>
    <property type="match status" value="1"/>
</dbReference>
<dbReference type="PANTHER" id="PTHR23023">
    <property type="entry name" value="DIMETHYLANILINE MONOOXYGENASE"/>
    <property type="match status" value="1"/>
</dbReference>
<comment type="caution">
    <text evidence="11">The sequence shown here is derived from an EMBL/GenBank/DDBJ whole genome shotgun (WGS) entry which is preliminary data.</text>
</comment>
<dbReference type="Gene3D" id="3.50.50.60">
    <property type="entry name" value="FAD/NAD(P)-binding domain"/>
    <property type="match status" value="2"/>
</dbReference>
<evidence type="ECO:0000256" key="6">
    <source>
        <dbReference type="ARBA" id="ARBA00022827"/>
    </source>
</evidence>
<evidence type="ECO:0000256" key="5">
    <source>
        <dbReference type="ARBA" id="ARBA00022630"/>
    </source>
</evidence>
<dbReference type="EMBL" id="JAACJO010000003">
    <property type="protein sequence ID" value="KAF5360714.1"/>
    <property type="molecule type" value="Genomic_DNA"/>
</dbReference>
<keyword evidence="8" id="KW-0560">Oxidoreductase</keyword>